<organism evidence="2 3">
    <name type="scientific">Meloidogyne enterolobii</name>
    <name type="common">Root-knot nematode worm</name>
    <name type="synonym">Meloidogyne mayaguensis</name>
    <dbReference type="NCBI Taxonomy" id="390850"/>
    <lineage>
        <taxon>Eukaryota</taxon>
        <taxon>Metazoa</taxon>
        <taxon>Ecdysozoa</taxon>
        <taxon>Nematoda</taxon>
        <taxon>Chromadorea</taxon>
        <taxon>Rhabditida</taxon>
        <taxon>Tylenchina</taxon>
        <taxon>Tylenchomorpha</taxon>
        <taxon>Tylenchoidea</taxon>
        <taxon>Meloidogynidae</taxon>
        <taxon>Meloidogyninae</taxon>
        <taxon>Meloidogyne</taxon>
    </lineage>
</organism>
<dbReference type="Proteomes" id="UP000580250">
    <property type="component" value="Unassembled WGS sequence"/>
</dbReference>
<accession>A0A6V7YCI4</accession>
<feature type="compositionally biased region" description="Basic and acidic residues" evidence="1">
    <location>
        <begin position="1"/>
        <end position="33"/>
    </location>
</feature>
<protein>
    <submittedName>
        <fullName evidence="2">Uncharacterized protein</fullName>
    </submittedName>
</protein>
<dbReference type="AlphaFoldDB" id="A0A6V7YCI4"/>
<dbReference type="EMBL" id="CAJEWN010004058">
    <property type="protein sequence ID" value="CAD2209206.1"/>
    <property type="molecule type" value="Genomic_DNA"/>
</dbReference>
<evidence type="ECO:0000256" key="1">
    <source>
        <dbReference type="SAM" id="MobiDB-lite"/>
    </source>
</evidence>
<name>A0A6V7YCI4_MELEN</name>
<feature type="region of interest" description="Disordered" evidence="1">
    <location>
        <begin position="1"/>
        <end position="39"/>
    </location>
</feature>
<evidence type="ECO:0000313" key="2">
    <source>
        <dbReference type="EMBL" id="CAD2209206.1"/>
    </source>
</evidence>
<gene>
    <name evidence="2" type="ORF">MENT_LOCUS63335</name>
</gene>
<evidence type="ECO:0000313" key="3">
    <source>
        <dbReference type="Proteomes" id="UP000580250"/>
    </source>
</evidence>
<proteinExistence type="predicted"/>
<comment type="caution">
    <text evidence="2">The sequence shown here is derived from an EMBL/GenBank/DDBJ whole genome shotgun (WGS) entry which is preliminary data.</text>
</comment>
<reference evidence="2 3" key="1">
    <citation type="submission" date="2020-08" db="EMBL/GenBank/DDBJ databases">
        <authorList>
            <person name="Koutsovoulos G."/>
            <person name="Danchin GJ E."/>
        </authorList>
    </citation>
    <scope>NUCLEOTIDE SEQUENCE [LARGE SCALE GENOMIC DNA]</scope>
</reference>
<sequence length="134" mass="15144">MFPLEKSEAEPLSDISERTEDISDEMRDSGKGDKIRRKSRLEPETIAADLSFVQVLEKGESEAQILEMDRSNASGISRKIPAKSSILQKLEEFKLGLQEKLTSDLFSLEQLFQAQFSARCGAKLEIVKIRNVRI</sequence>